<evidence type="ECO:0000256" key="4">
    <source>
        <dbReference type="ARBA" id="ARBA00022989"/>
    </source>
</evidence>
<dbReference type="Gene3D" id="1.20.1250.20">
    <property type="entry name" value="MFS general substrate transporter like domains"/>
    <property type="match status" value="2"/>
</dbReference>
<evidence type="ECO:0000313" key="8">
    <source>
        <dbReference type="EMBL" id="EKU27721.1"/>
    </source>
</evidence>
<dbReference type="PANTHER" id="PTHR11360:SF290">
    <property type="entry name" value="MONOCARBOXYLATE MFS PERMEASE"/>
    <property type="match status" value="1"/>
</dbReference>
<dbReference type="InterPro" id="IPR011701">
    <property type="entry name" value="MFS"/>
</dbReference>
<keyword evidence="5 6" id="KW-0472">Membrane</keyword>
<dbReference type="STRING" id="1234409.C683_0502"/>
<dbReference type="SUPFAM" id="SSF103473">
    <property type="entry name" value="MFS general substrate transporter"/>
    <property type="match status" value="1"/>
</dbReference>
<gene>
    <name evidence="8" type="ORF">C683_0502</name>
</gene>
<evidence type="ECO:0000256" key="6">
    <source>
        <dbReference type="SAM" id="Phobius"/>
    </source>
</evidence>
<dbReference type="EMBL" id="AMYT01000011">
    <property type="protein sequence ID" value="EKU27721.1"/>
    <property type="molecule type" value="Genomic_DNA"/>
</dbReference>
<feature type="transmembrane region" description="Helical" evidence="6">
    <location>
        <begin position="372"/>
        <end position="393"/>
    </location>
</feature>
<evidence type="ECO:0000259" key="7">
    <source>
        <dbReference type="PROSITE" id="PS50850"/>
    </source>
</evidence>
<dbReference type="Pfam" id="PF07690">
    <property type="entry name" value="MFS_1"/>
    <property type="match status" value="1"/>
</dbReference>
<dbReference type="PANTHER" id="PTHR11360">
    <property type="entry name" value="MONOCARBOXYLATE TRANSPORTER"/>
    <property type="match status" value="1"/>
</dbReference>
<feature type="transmembrane region" description="Helical" evidence="6">
    <location>
        <begin position="277"/>
        <end position="301"/>
    </location>
</feature>
<evidence type="ECO:0000256" key="1">
    <source>
        <dbReference type="ARBA" id="ARBA00004651"/>
    </source>
</evidence>
<dbReference type="GO" id="GO:0022857">
    <property type="term" value="F:transmembrane transporter activity"/>
    <property type="evidence" value="ECO:0007669"/>
    <property type="project" value="InterPro"/>
</dbReference>
<evidence type="ECO:0000256" key="3">
    <source>
        <dbReference type="ARBA" id="ARBA00022692"/>
    </source>
</evidence>
<keyword evidence="4 6" id="KW-1133">Transmembrane helix</keyword>
<feature type="transmembrane region" description="Helical" evidence="6">
    <location>
        <begin position="157"/>
        <end position="179"/>
    </location>
</feature>
<organism evidence="8 9">
    <name type="scientific">Catellicoccus marimammalium M35/04/3</name>
    <dbReference type="NCBI Taxonomy" id="1234409"/>
    <lineage>
        <taxon>Bacteria</taxon>
        <taxon>Bacillati</taxon>
        <taxon>Bacillota</taxon>
        <taxon>Bacilli</taxon>
        <taxon>Lactobacillales</taxon>
        <taxon>Enterococcaceae</taxon>
        <taxon>Catellicoccus</taxon>
    </lineage>
</organism>
<evidence type="ECO:0000313" key="9">
    <source>
        <dbReference type="Proteomes" id="UP000016057"/>
    </source>
</evidence>
<feature type="transmembrane region" description="Helical" evidence="6">
    <location>
        <begin position="122"/>
        <end position="145"/>
    </location>
</feature>
<dbReference type="PATRIC" id="fig|1234409.3.peg.470"/>
<keyword evidence="3 6" id="KW-0812">Transmembrane</keyword>
<feature type="transmembrane region" description="Helical" evidence="6">
    <location>
        <begin position="214"/>
        <end position="233"/>
    </location>
</feature>
<proteinExistence type="predicted"/>
<comment type="subcellular location">
    <subcellularLocation>
        <location evidence="1">Cell membrane</location>
        <topology evidence="1">Multi-pass membrane protein</topology>
    </subcellularLocation>
</comment>
<dbReference type="InterPro" id="IPR036259">
    <property type="entry name" value="MFS_trans_sf"/>
</dbReference>
<dbReference type="InterPro" id="IPR020846">
    <property type="entry name" value="MFS_dom"/>
</dbReference>
<feature type="transmembrane region" description="Helical" evidence="6">
    <location>
        <begin position="343"/>
        <end position="366"/>
    </location>
</feature>
<evidence type="ECO:0000256" key="2">
    <source>
        <dbReference type="ARBA" id="ARBA00022448"/>
    </source>
</evidence>
<protein>
    <submittedName>
        <fullName evidence="8">Conjugated Bile Salt Transporter</fullName>
    </submittedName>
</protein>
<keyword evidence="9" id="KW-1185">Reference proteome</keyword>
<dbReference type="InterPro" id="IPR050327">
    <property type="entry name" value="Proton-linked_MCT"/>
</dbReference>
<feature type="transmembrane region" description="Helical" evidence="6">
    <location>
        <begin position="62"/>
        <end position="81"/>
    </location>
</feature>
<keyword evidence="2" id="KW-0813">Transport</keyword>
<dbReference type="Proteomes" id="UP000016057">
    <property type="component" value="Unassembled WGS sequence"/>
</dbReference>
<dbReference type="AlphaFoldDB" id="K8ZQ69"/>
<accession>K8ZQ69</accession>
<feature type="transmembrane region" description="Helical" evidence="6">
    <location>
        <begin position="26"/>
        <end position="50"/>
    </location>
</feature>
<feature type="transmembrane region" description="Helical" evidence="6">
    <location>
        <begin position="307"/>
        <end position="331"/>
    </location>
</feature>
<dbReference type="PROSITE" id="PS50850">
    <property type="entry name" value="MFS"/>
    <property type="match status" value="1"/>
</dbReference>
<dbReference type="NCBIfam" id="NF038246">
    <property type="entry name" value="bile_salt_MFS"/>
    <property type="match status" value="1"/>
</dbReference>
<feature type="transmembrane region" description="Helical" evidence="6">
    <location>
        <begin position="245"/>
        <end position="265"/>
    </location>
</feature>
<comment type="caution">
    <text evidence="8">The sequence shown here is derived from an EMBL/GenBank/DDBJ whole genome shotgun (WGS) entry which is preliminary data.</text>
</comment>
<sequence length="410" mass="44126">MLLQAIPYGLAQNVPPLFIHYLHTDFSFSLANVGLIFTVGAVASSLVSPFGGAFYSKFSTRMVMFCAMLVSCVGLFMNAFVTTLPMYFLANAIIQIGCVVYSGLGVPYLIGTWFDEKTKAQALGVAFAGGSIGNFFLQPIFANLLHKYAVNSVDGLHHVYLIAAIAALVVGCVVLLFIIRDHKVATAQNANASAEAKEETTQLQGIGAANVRKLSSFWILACGMFFIGLNISAQSSQYANFFDALHIPAAIVGTVGSTFAIACLIGNVSGGVLFAKLGVFHSALIAFVLQTLSCLTMIALYFTHMSWLGYIWAALYGLTVFIYMSGPAIIIQDLFGMRESSESLGLFSIFFAVGFAVGNFVFGLVVDKAGYLSAWIMTLVFIVIGYLILCAMIKKIQGKDYAHMNSLPTK</sequence>
<reference evidence="8 9" key="1">
    <citation type="journal article" date="2013" name="Genome Announc.">
        <title>Draft Genome Sequence of Catellicoccus marimammalium, a Novel Species Commonly Found in Gull Feces.</title>
        <authorList>
            <person name="Weigand M.R."/>
            <person name="Ryu H."/>
            <person name="Bozcek L."/>
            <person name="Konstantinidis K.T."/>
            <person name="Santo Domingo J.W."/>
        </authorList>
    </citation>
    <scope>NUCLEOTIDE SEQUENCE [LARGE SCALE GENOMIC DNA]</scope>
    <source>
        <strain evidence="8 9">M35/04/3</strain>
    </source>
</reference>
<name>K8ZQ69_9ENTE</name>
<evidence type="ECO:0000256" key="5">
    <source>
        <dbReference type="ARBA" id="ARBA00023136"/>
    </source>
</evidence>
<dbReference type="GO" id="GO:0005886">
    <property type="term" value="C:plasma membrane"/>
    <property type="evidence" value="ECO:0007669"/>
    <property type="project" value="UniProtKB-SubCell"/>
</dbReference>
<dbReference type="eggNOG" id="COG2223">
    <property type="taxonomic scope" value="Bacteria"/>
</dbReference>
<feature type="transmembrane region" description="Helical" evidence="6">
    <location>
        <begin position="87"/>
        <end position="110"/>
    </location>
</feature>
<feature type="domain" description="Major facilitator superfamily (MFS) profile" evidence="7">
    <location>
        <begin position="1"/>
        <end position="397"/>
    </location>
</feature>